<protein>
    <submittedName>
        <fullName evidence="8">Isopropylmalate isomerase large subunit</fullName>
    </submittedName>
</protein>
<feature type="domain" description="Aconitase A/isopropylmalate dehydratase small subunit swivel" evidence="7">
    <location>
        <begin position="87"/>
        <end position="134"/>
    </location>
</feature>
<evidence type="ECO:0000256" key="5">
    <source>
        <dbReference type="ARBA" id="ARBA00023239"/>
    </source>
</evidence>
<feature type="domain" description="Aconitase/3-isopropylmalate dehydratase large subunit alpha/beta/alpha" evidence="6">
    <location>
        <begin position="202"/>
        <end position="640"/>
    </location>
</feature>
<dbReference type="InterPro" id="IPR000573">
    <property type="entry name" value="AconitaseA/IPMdHydase_ssu_swvl"/>
</dbReference>
<evidence type="ECO:0000256" key="2">
    <source>
        <dbReference type="ARBA" id="ARBA00022723"/>
    </source>
</evidence>
<dbReference type="AlphaFoldDB" id="A0A158JBB5"/>
<dbReference type="SUPFAM" id="SSF53732">
    <property type="entry name" value="Aconitase iron-sulfur domain"/>
    <property type="match status" value="1"/>
</dbReference>
<dbReference type="GO" id="GO:0170038">
    <property type="term" value="P:proteinogenic amino acid biosynthetic process"/>
    <property type="evidence" value="ECO:0007669"/>
    <property type="project" value="UniProtKB-ARBA"/>
</dbReference>
<reference evidence="8" key="1">
    <citation type="submission" date="2016-01" db="EMBL/GenBank/DDBJ databases">
        <authorList>
            <person name="Peeters C."/>
        </authorList>
    </citation>
    <scope>NUCLEOTIDE SEQUENCE [LARGE SCALE GENOMIC DNA]</scope>
    <source>
        <strain evidence="8">LMG 22934</strain>
    </source>
</reference>
<organism evidence="8 9">
    <name type="scientific">Caballeronia humi</name>
    <dbReference type="NCBI Taxonomy" id="326474"/>
    <lineage>
        <taxon>Bacteria</taxon>
        <taxon>Pseudomonadati</taxon>
        <taxon>Pseudomonadota</taxon>
        <taxon>Betaproteobacteria</taxon>
        <taxon>Burkholderiales</taxon>
        <taxon>Burkholderiaceae</taxon>
        <taxon>Caballeronia</taxon>
    </lineage>
</organism>
<dbReference type="Gene3D" id="3.30.499.10">
    <property type="entry name" value="Aconitase, domain 3"/>
    <property type="match status" value="2"/>
</dbReference>
<dbReference type="InterPro" id="IPR050067">
    <property type="entry name" value="IPM_dehydratase_rel_enz"/>
</dbReference>
<evidence type="ECO:0000256" key="1">
    <source>
        <dbReference type="ARBA" id="ARBA00011271"/>
    </source>
</evidence>
<evidence type="ECO:0000313" key="8">
    <source>
        <dbReference type="EMBL" id="SAL66212.1"/>
    </source>
</evidence>
<proteinExistence type="predicted"/>
<keyword evidence="3" id="KW-0408">Iron</keyword>
<dbReference type="RefSeq" id="WP_087670822.1">
    <property type="nucleotide sequence ID" value="NZ_FCNW02000074.1"/>
</dbReference>
<dbReference type="EMBL" id="FCNW02000074">
    <property type="protein sequence ID" value="SAL66212.1"/>
    <property type="molecule type" value="Genomic_DNA"/>
</dbReference>
<dbReference type="SUPFAM" id="SSF52016">
    <property type="entry name" value="LeuD/IlvD-like"/>
    <property type="match status" value="1"/>
</dbReference>
<dbReference type="GO" id="GO:0051536">
    <property type="term" value="F:iron-sulfur cluster binding"/>
    <property type="evidence" value="ECO:0007669"/>
    <property type="project" value="UniProtKB-KW"/>
</dbReference>
<sequence>MTNLRLAKRVLFLSAEPQSIKRQLNGEDLTLETAGALRDDVSTDEITPMSVLTQFDERLGRYPYVGLRIGSECPIGVDSIKSGGFSVTVAGNRYGKGSSREHSPVAELRAGIRLVIAKSFERIYRQNADNLGLFTSTDFSLIDRIQRGELIEVEELVESRDELAATILRSGGLLRYGETHMRNVSRSGLVGGSVTPRTLTEKILARHSIRTEQTNASIEAGTGTFVRADWRFIHEYYTGMATHMLHATFGRPLQLFQPESILAFEDHLSYSHRSELHIRNGLLPNVRELSAAHRRFADEYGIRNHGYLESIDGRPAEGSEGISHAMMAELYALPGQVVVGTDSHTPHSGALGCVAFGVGTTDMANAFVTGAVRMTVPSSLRIDMRGPVSAGVTAKDLVLHLLANPKIRAGAGVGKVFEFTGSAIAQLTTDERATLTNMTAELGGFTGIVAPDEETVRFLKERRGVDFKLEPWMQSDAGAQYADTIVLECAAIKPMVALPGDPGNGVALDELQERPRIDVAYGGSCTAGKREDFDHYHAVLAWAAEHGLRVPSNVTLYLQFGTTDVRDYCVSRGYIETFERVGAELLQPSCGACANCGPGSSTEASQVTVSAINRNFPGRSGPGQVWLVSPPTVAASAIAGEIVSFDELKERHA</sequence>
<dbReference type="PRINTS" id="PR00415">
    <property type="entry name" value="ACONITASE"/>
</dbReference>
<dbReference type="PANTHER" id="PTHR43822:SF2">
    <property type="entry name" value="HOMOACONITASE, MITOCHONDRIAL"/>
    <property type="match status" value="1"/>
</dbReference>
<dbReference type="GO" id="GO:0016853">
    <property type="term" value="F:isomerase activity"/>
    <property type="evidence" value="ECO:0007669"/>
    <property type="project" value="UniProtKB-KW"/>
</dbReference>
<accession>A0A158JBB5</accession>
<dbReference type="STRING" id="326474.AWB65_06311"/>
<dbReference type="InterPro" id="IPR015931">
    <property type="entry name" value="Acnase/IPM_dHydase_lsu_aba_1/3"/>
</dbReference>
<evidence type="ECO:0000259" key="7">
    <source>
        <dbReference type="Pfam" id="PF00694"/>
    </source>
</evidence>
<keyword evidence="4" id="KW-0411">Iron-sulfur</keyword>
<evidence type="ECO:0000256" key="3">
    <source>
        <dbReference type="ARBA" id="ARBA00023004"/>
    </source>
</evidence>
<dbReference type="Pfam" id="PF00330">
    <property type="entry name" value="Aconitase"/>
    <property type="match status" value="1"/>
</dbReference>
<dbReference type="InterPro" id="IPR036008">
    <property type="entry name" value="Aconitase_4Fe-4S_dom"/>
</dbReference>
<comment type="subunit">
    <text evidence="1">Heterodimer of LeuC and LeuD.</text>
</comment>
<gene>
    <name evidence="8" type="ORF">AWB65_06311</name>
</gene>
<evidence type="ECO:0000259" key="6">
    <source>
        <dbReference type="Pfam" id="PF00330"/>
    </source>
</evidence>
<dbReference type="InterPro" id="IPR015928">
    <property type="entry name" value="Aconitase/3IPM_dehydase_swvl"/>
</dbReference>
<keyword evidence="9" id="KW-1185">Reference proteome</keyword>
<dbReference type="PANTHER" id="PTHR43822">
    <property type="entry name" value="HOMOACONITASE, MITOCHONDRIAL-RELATED"/>
    <property type="match status" value="1"/>
</dbReference>
<dbReference type="GO" id="GO:0046872">
    <property type="term" value="F:metal ion binding"/>
    <property type="evidence" value="ECO:0007669"/>
    <property type="project" value="UniProtKB-KW"/>
</dbReference>
<keyword evidence="2" id="KW-0479">Metal-binding</keyword>
<dbReference type="InterPro" id="IPR001030">
    <property type="entry name" value="Acoase/IPM_deHydtase_lsu_aba"/>
</dbReference>
<keyword evidence="5" id="KW-0456">Lyase</keyword>
<dbReference type="OrthoDB" id="9802769at2"/>
<name>A0A158JBB5_9BURK</name>
<evidence type="ECO:0000313" key="9">
    <source>
        <dbReference type="Proteomes" id="UP000054977"/>
    </source>
</evidence>
<dbReference type="Gene3D" id="3.20.19.10">
    <property type="entry name" value="Aconitase, domain 4"/>
    <property type="match status" value="1"/>
</dbReference>
<dbReference type="GO" id="GO:0016829">
    <property type="term" value="F:lyase activity"/>
    <property type="evidence" value="ECO:0007669"/>
    <property type="project" value="UniProtKB-KW"/>
</dbReference>
<dbReference type="Proteomes" id="UP000054977">
    <property type="component" value="Unassembled WGS sequence"/>
</dbReference>
<comment type="caution">
    <text evidence="8">The sequence shown here is derived from an EMBL/GenBank/DDBJ whole genome shotgun (WGS) entry which is preliminary data.</text>
</comment>
<keyword evidence="8" id="KW-0413">Isomerase</keyword>
<dbReference type="GO" id="GO:0170034">
    <property type="term" value="P:L-amino acid biosynthetic process"/>
    <property type="evidence" value="ECO:0007669"/>
    <property type="project" value="UniProtKB-ARBA"/>
</dbReference>
<evidence type="ECO:0000256" key="4">
    <source>
        <dbReference type="ARBA" id="ARBA00023014"/>
    </source>
</evidence>
<dbReference type="Pfam" id="PF00694">
    <property type="entry name" value="Aconitase_C"/>
    <property type="match status" value="1"/>
</dbReference>